<keyword evidence="2" id="KW-1185">Reference proteome</keyword>
<sequence length="110" mass="12590">MEHYISIASTNNEGTSQKGKKRRSIDNMDGSREAAMTISNKIDEATEKFSRAIGVDLDIANKRDKINEKLRKLPNLSRAECYKALIAIGRDHEMTALFFLLRKMMRKKTL</sequence>
<organism evidence="1 2">
    <name type="scientific">Persea americana</name>
    <name type="common">Avocado</name>
    <dbReference type="NCBI Taxonomy" id="3435"/>
    <lineage>
        <taxon>Eukaryota</taxon>
        <taxon>Viridiplantae</taxon>
        <taxon>Streptophyta</taxon>
        <taxon>Embryophyta</taxon>
        <taxon>Tracheophyta</taxon>
        <taxon>Spermatophyta</taxon>
        <taxon>Magnoliopsida</taxon>
        <taxon>Magnoliidae</taxon>
        <taxon>Laurales</taxon>
        <taxon>Lauraceae</taxon>
        <taxon>Persea</taxon>
    </lineage>
</organism>
<accession>A0ACC2MU09</accession>
<dbReference type="EMBL" id="CM056809">
    <property type="protein sequence ID" value="KAJ8649171.1"/>
    <property type="molecule type" value="Genomic_DNA"/>
</dbReference>
<protein>
    <submittedName>
        <fullName evidence="1">Uncharacterized protein</fullName>
    </submittedName>
</protein>
<proteinExistence type="predicted"/>
<evidence type="ECO:0000313" key="2">
    <source>
        <dbReference type="Proteomes" id="UP001234297"/>
    </source>
</evidence>
<gene>
    <name evidence="1" type="ORF">MRB53_002194</name>
</gene>
<comment type="caution">
    <text evidence="1">The sequence shown here is derived from an EMBL/GenBank/DDBJ whole genome shotgun (WGS) entry which is preliminary data.</text>
</comment>
<name>A0ACC2MU09_PERAE</name>
<reference evidence="1 2" key="1">
    <citation type="journal article" date="2022" name="Hortic Res">
        <title>A haplotype resolved chromosomal level avocado genome allows analysis of novel avocado genes.</title>
        <authorList>
            <person name="Nath O."/>
            <person name="Fletcher S.J."/>
            <person name="Hayward A."/>
            <person name="Shaw L.M."/>
            <person name="Masouleh A.K."/>
            <person name="Furtado A."/>
            <person name="Henry R.J."/>
            <person name="Mitter N."/>
        </authorList>
    </citation>
    <scope>NUCLEOTIDE SEQUENCE [LARGE SCALE GENOMIC DNA]</scope>
    <source>
        <strain evidence="2">cv. Hass</strain>
    </source>
</reference>
<evidence type="ECO:0000313" key="1">
    <source>
        <dbReference type="EMBL" id="KAJ8649171.1"/>
    </source>
</evidence>
<dbReference type="Proteomes" id="UP001234297">
    <property type="component" value="Chromosome 1"/>
</dbReference>